<protein>
    <submittedName>
        <fullName evidence="2">Uncharacterized protein</fullName>
    </submittedName>
</protein>
<feature type="region of interest" description="Disordered" evidence="1">
    <location>
        <begin position="106"/>
        <end position="131"/>
    </location>
</feature>
<dbReference type="AlphaFoldDB" id="A0AAV3XU28"/>
<keyword evidence="3" id="KW-1185">Reference proteome</keyword>
<proteinExistence type="predicted"/>
<sequence length="131" mass="14500">MKRNTTLSLRKPQPTSLTRATAFKKTNVDAFFDNKVDINSRHVTFGTLTRLVSPLSKPQKESYLEGEKTDDDFLAVQTCLLQFPAIAPPVTCLRLKLNGSESDRLHADENVNGDFSGPSTSDVNELIGKCE</sequence>
<gene>
    <name evidence="2" type="ORF">PoB_000071000</name>
</gene>
<dbReference type="EMBL" id="BLXT01000055">
    <property type="protein sequence ID" value="GFN74204.1"/>
    <property type="molecule type" value="Genomic_DNA"/>
</dbReference>
<evidence type="ECO:0000256" key="1">
    <source>
        <dbReference type="SAM" id="MobiDB-lite"/>
    </source>
</evidence>
<reference evidence="2 3" key="1">
    <citation type="journal article" date="2021" name="Elife">
        <title>Chloroplast acquisition without the gene transfer in kleptoplastic sea slugs, Plakobranchus ocellatus.</title>
        <authorList>
            <person name="Maeda T."/>
            <person name="Takahashi S."/>
            <person name="Yoshida T."/>
            <person name="Shimamura S."/>
            <person name="Takaki Y."/>
            <person name="Nagai Y."/>
            <person name="Toyoda A."/>
            <person name="Suzuki Y."/>
            <person name="Arimoto A."/>
            <person name="Ishii H."/>
            <person name="Satoh N."/>
            <person name="Nishiyama T."/>
            <person name="Hasebe M."/>
            <person name="Maruyama T."/>
            <person name="Minagawa J."/>
            <person name="Obokata J."/>
            <person name="Shigenobu S."/>
        </authorList>
    </citation>
    <scope>NUCLEOTIDE SEQUENCE [LARGE SCALE GENOMIC DNA]</scope>
</reference>
<dbReference type="Proteomes" id="UP000735302">
    <property type="component" value="Unassembled WGS sequence"/>
</dbReference>
<name>A0AAV3XU28_9GAST</name>
<evidence type="ECO:0000313" key="3">
    <source>
        <dbReference type="Proteomes" id="UP000735302"/>
    </source>
</evidence>
<accession>A0AAV3XU28</accession>
<organism evidence="2 3">
    <name type="scientific">Plakobranchus ocellatus</name>
    <dbReference type="NCBI Taxonomy" id="259542"/>
    <lineage>
        <taxon>Eukaryota</taxon>
        <taxon>Metazoa</taxon>
        <taxon>Spiralia</taxon>
        <taxon>Lophotrochozoa</taxon>
        <taxon>Mollusca</taxon>
        <taxon>Gastropoda</taxon>
        <taxon>Heterobranchia</taxon>
        <taxon>Euthyneura</taxon>
        <taxon>Panpulmonata</taxon>
        <taxon>Sacoglossa</taxon>
        <taxon>Placobranchoidea</taxon>
        <taxon>Plakobranchidae</taxon>
        <taxon>Plakobranchus</taxon>
    </lineage>
</organism>
<comment type="caution">
    <text evidence="2">The sequence shown here is derived from an EMBL/GenBank/DDBJ whole genome shotgun (WGS) entry which is preliminary data.</text>
</comment>
<evidence type="ECO:0000313" key="2">
    <source>
        <dbReference type="EMBL" id="GFN74204.1"/>
    </source>
</evidence>